<evidence type="ECO:0000313" key="2">
    <source>
        <dbReference type="EMBL" id="MBB5032669.1"/>
    </source>
</evidence>
<evidence type="ECO:0000256" key="1">
    <source>
        <dbReference type="SAM" id="MobiDB-lite"/>
    </source>
</evidence>
<comment type="caution">
    <text evidence="2">The sequence shown here is derived from an EMBL/GenBank/DDBJ whole genome shotgun (WGS) entry which is preliminary data.</text>
</comment>
<protein>
    <submittedName>
        <fullName evidence="2">Uncharacterized protein</fullName>
    </submittedName>
</protein>
<dbReference type="EMBL" id="JACHIG010000004">
    <property type="protein sequence ID" value="MBB5032669.1"/>
    <property type="molecule type" value="Genomic_DNA"/>
</dbReference>
<name>A0A7W7YAL3_9BACT</name>
<accession>A0A7W7YAL3</accession>
<proteinExistence type="predicted"/>
<evidence type="ECO:0000313" key="3">
    <source>
        <dbReference type="Proteomes" id="UP000590740"/>
    </source>
</evidence>
<organism evidence="2 3">
    <name type="scientific">Prosthecobacter vanneervenii</name>
    <dbReference type="NCBI Taxonomy" id="48466"/>
    <lineage>
        <taxon>Bacteria</taxon>
        <taxon>Pseudomonadati</taxon>
        <taxon>Verrucomicrobiota</taxon>
        <taxon>Verrucomicrobiia</taxon>
        <taxon>Verrucomicrobiales</taxon>
        <taxon>Verrucomicrobiaceae</taxon>
        <taxon>Prosthecobacter</taxon>
    </lineage>
</organism>
<keyword evidence="3" id="KW-1185">Reference proteome</keyword>
<reference evidence="2 3" key="1">
    <citation type="submission" date="2020-08" db="EMBL/GenBank/DDBJ databases">
        <title>Genomic Encyclopedia of Type Strains, Phase IV (KMG-IV): sequencing the most valuable type-strain genomes for metagenomic binning, comparative biology and taxonomic classification.</title>
        <authorList>
            <person name="Goeker M."/>
        </authorList>
    </citation>
    <scope>NUCLEOTIDE SEQUENCE [LARGE SCALE GENOMIC DNA]</scope>
    <source>
        <strain evidence="2 3">DSM 12252</strain>
    </source>
</reference>
<feature type="region of interest" description="Disordered" evidence="1">
    <location>
        <begin position="1"/>
        <end position="21"/>
    </location>
</feature>
<dbReference type="Proteomes" id="UP000590740">
    <property type="component" value="Unassembled WGS sequence"/>
</dbReference>
<dbReference type="AlphaFoldDB" id="A0A7W7YAL3"/>
<sequence>MPENEGKLSTSGEKQRVDGQMEKADLHNIIQQLEEQIRPRLSQHDELRLEAESSYSESVLIGSREAYLHAALMFLQIACSGSVPEAFDTKTIFNEESAVWPVAGYVTETDDEAQTLASSFR</sequence>
<gene>
    <name evidence="2" type="ORF">HNQ65_002251</name>
</gene>
<dbReference type="RefSeq" id="WP_184339587.1">
    <property type="nucleotide sequence ID" value="NZ_JACHIG010000004.1"/>
</dbReference>